<protein>
    <submittedName>
        <fullName evidence="1">Uncharacterized protein</fullName>
    </submittedName>
</protein>
<proteinExistence type="predicted"/>
<accession>A0ABW3XFJ8</accession>
<dbReference type="Proteomes" id="UP001597058">
    <property type="component" value="Unassembled WGS sequence"/>
</dbReference>
<dbReference type="RefSeq" id="WP_381242735.1">
    <property type="nucleotide sequence ID" value="NZ_JBHSKH010000136.1"/>
</dbReference>
<comment type="caution">
    <text evidence="1">The sequence shown here is derived from an EMBL/GenBank/DDBJ whole genome shotgun (WGS) entry which is preliminary data.</text>
</comment>
<keyword evidence="2" id="KW-1185">Reference proteome</keyword>
<gene>
    <name evidence="1" type="ORF">ACFQ5X_17535</name>
</gene>
<dbReference type="EMBL" id="JBHTMM010000019">
    <property type="protein sequence ID" value="MFD1307644.1"/>
    <property type="molecule type" value="Genomic_DNA"/>
</dbReference>
<evidence type="ECO:0000313" key="1">
    <source>
        <dbReference type="EMBL" id="MFD1307644.1"/>
    </source>
</evidence>
<evidence type="ECO:0000313" key="2">
    <source>
        <dbReference type="Proteomes" id="UP001597058"/>
    </source>
</evidence>
<sequence length="82" mass="8896">MNAPRIPVPTAVGMFKALHSPQHVVEATLLKDDAERHLGRPVSPLSVEDLGDRETVLAEWHRADKTLAATPLRPVIVTGVLS</sequence>
<name>A0ABW3XFJ8_9ACTN</name>
<reference evidence="2" key="1">
    <citation type="journal article" date="2019" name="Int. J. Syst. Evol. Microbiol.">
        <title>The Global Catalogue of Microorganisms (GCM) 10K type strain sequencing project: providing services to taxonomists for standard genome sequencing and annotation.</title>
        <authorList>
            <consortium name="The Broad Institute Genomics Platform"/>
            <consortium name="The Broad Institute Genome Sequencing Center for Infectious Disease"/>
            <person name="Wu L."/>
            <person name="Ma J."/>
        </authorList>
    </citation>
    <scope>NUCLEOTIDE SEQUENCE [LARGE SCALE GENOMIC DNA]</scope>
    <source>
        <strain evidence="2">CGMCC 4.7020</strain>
    </source>
</reference>
<organism evidence="1 2">
    <name type="scientific">Streptomyces kaempferi</name>
    <dbReference type="NCBI Taxonomy" id="333725"/>
    <lineage>
        <taxon>Bacteria</taxon>
        <taxon>Bacillati</taxon>
        <taxon>Actinomycetota</taxon>
        <taxon>Actinomycetes</taxon>
        <taxon>Kitasatosporales</taxon>
        <taxon>Streptomycetaceae</taxon>
        <taxon>Streptomyces</taxon>
    </lineage>
</organism>